<dbReference type="EMBL" id="SRXW01000001">
    <property type="protein sequence ID" value="TGY90590.1"/>
    <property type="molecule type" value="Genomic_DNA"/>
</dbReference>
<protein>
    <recommendedName>
        <fullName evidence="3">FAD-binding protein</fullName>
    </recommendedName>
</protein>
<dbReference type="Proteomes" id="UP000308054">
    <property type="component" value="Unassembled WGS sequence"/>
</dbReference>
<dbReference type="OrthoDB" id="5793379at2"/>
<proteinExistence type="predicted"/>
<evidence type="ECO:0008006" key="3">
    <source>
        <dbReference type="Google" id="ProtNLM"/>
    </source>
</evidence>
<evidence type="ECO:0000313" key="1">
    <source>
        <dbReference type="EMBL" id="TGY90590.1"/>
    </source>
</evidence>
<gene>
    <name evidence="1" type="ORF">E5163_05580</name>
</gene>
<sequence>MDPRHDADVIILGGGLAGLTLAARLARSGARLGVRIVEPRASWSESRSWCFWAPRTNPLAGFVSHRWQRWTFSDAAGERRAHAVPGLLYQQLESGAVFARLLAQLEDAPDIRLETGVTAHAIAPGRSGLLVETSAGRLAARHVIDTRPPVAEGARGPLLFQCFAGRTVRTGTSTGTDSAEVELMTGMRADAGGLVFDYVLPLGDGLARAESVRWAFRAVPRDTLARDLDAMLARRGWAGEGAASFGVLPTGLPRERATHPAGLVRAAIGTGGWRAGAGHALLRIEAWAAAASTRLLSGAVPPVHRDPGRFQHHLTRILVRILEHRPERLDAIVMHLATRLPSASLVRLMSGCAGFADAARLIACLDRRALARGLPVRRAQR</sequence>
<organism evidence="1 2">
    <name type="scientific">Marinicauda algicola</name>
    <dbReference type="NCBI Taxonomy" id="2029849"/>
    <lineage>
        <taxon>Bacteria</taxon>
        <taxon>Pseudomonadati</taxon>
        <taxon>Pseudomonadota</taxon>
        <taxon>Alphaproteobacteria</taxon>
        <taxon>Maricaulales</taxon>
        <taxon>Maricaulaceae</taxon>
        <taxon>Marinicauda</taxon>
    </lineage>
</organism>
<dbReference type="RefSeq" id="WP_135995088.1">
    <property type="nucleotide sequence ID" value="NZ_CP071057.1"/>
</dbReference>
<evidence type="ECO:0000313" key="2">
    <source>
        <dbReference type="Proteomes" id="UP000308054"/>
    </source>
</evidence>
<dbReference type="SUPFAM" id="SSF51905">
    <property type="entry name" value="FAD/NAD(P)-binding domain"/>
    <property type="match status" value="1"/>
</dbReference>
<keyword evidence="2" id="KW-1185">Reference proteome</keyword>
<dbReference type="Pfam" id="PF05834">
    <property type="entry name" value="Lycopene_cycl"/>
    <property type="match status" value="1"/>
</dbReference>
<dbReference type="InterPro" id="IPR036188">
    <property type="entry name" value="FAD/NAD-bd_sf"/>
</dbReference>
<reference evidence="1 2" key="1">
    <citation type="journal article" date="2017" name="Int. J. Syst. Evol. Microbiol.">
        <title>Marinicauda algicola sp. nov., isolated from a marine red alga Rhodosorus marinus.</title>
        <authorList>
            <person name="Jeong S.E."/>
            <person name="Jeon S.H."/>
            <person name="Chun B.H."/>
            <person name="Kim D.W."/>
            <person name="Jeon C.O."/>
        </authorList>
    </citation>
    <scope>NUCLEOTIDE SEQUENCE [LARGE SCALE GENOMIC DNA]</scope>
    <source>
        <strain evidence="1 2">JCM 31718</strain>
    </source>
</reference>
<dbReference type="Gene3D" id="3.50.50.60">
    <property type="entry name" value="FAD/NAD(P)-binding domain"/>
    <property type="match status" value="1"/>
</dbReference>
<name>A0A4S2H4K9_9PROT</name>
<accession>A0A4S2H4K9</accession>
<dbReference type="AlphaFoldDB" id="A0A4S2H4K9"/>
<comment type="caution">
    <text evidence="1">The sequence shown here is derived from an EMBL/GenBank/DDBJ whole genome shotgun (WGS) entry which is preliminary data.</text>
</comment>